<dbReference type="Proteomes" id="UP001595867">
    <property type="component" value="Unassembled WGS sequence"/>
</dbReference>
<keyword evidence="3" id="KW-1185">Reference proteome</keyword>
<dbReference type="PRINTS" id="PR00038">
    <property type="entry name" value="HTHLUXR"/>
</dbReference>
<protein>
    <submittedName>
        <fullName evidence="2">LuxR C-terminal-related transcriptional regulator</fullName>
    </submittedName>
</protein>
<dbReference type="EMBL" id="JBHSBL010000024">
    <property type="protein sequence ID" value="MFC4070211.1"/>
    <property type="molecule type" value="Genomic_DNA"/>
</dbReference>
<name>A0ABV8J3R4_9ACTN</name>
<dbReference type="InterPro" id="IPR036388">
    <property type="entry name" value="WH-like_DNA-bd_sf"/>
</dbReference>
<dbReference type="InterPro" id="IPR036390">
    <property type="entry name" value="WH_DNA-bd_sf"/>
</dbReference>
<evidence type="ECO:0000313" key="2">
    <source>
        <dbReference type="EMBL" id="MFC4070211.1"/>
    </source>
</evidence>
<dbReference type="Gene3D" id="1.10.10.10">
    <property type="entry name" value="Winged helix-like DNA-binding domain superfamily/Winged helix DNA-binding domain"/>
    <property type="match status" value="2"/>
</dbReference>
<dbReference type="PANTHER" id="PTHR34293:SF1">
    <property type="entry name" value="HTH-TYPE TRANSCRIPTIONAL REGULATOR TRMBL2"/>
    <property type="match status" value="1"/>
</dbReference>
<dbReference type="CDD" id="cd06170">
    <property type="entry name" value="LuxR_C_like"/>
    <property type="match status" value="1"/>
</dbReference>
<dbReference type="SMART" id="SM00421">
    <property type="entry name" value="HTH_LUXR"/>
    <property type="match status" value="1"/>
</dbReference>
<dbReference type="InterPro" id="IPR051797">
    <property type="entry name" value="TrmB-like"/>
</dbReference>
<dbReference type="SUPFAM" id="SSF46894">
    <property type="entry name" value="C-terminal effector domain of the bipartite response regulators"/>
    <property type="match status" value="1"/>
</dbReference>
<evidence type="ECO:0000313" key="3">
    <source>
        <dbReference type="Proteomes" id="UP001595867"/>
    </source>
</evidence>
<gene>
    <name evidence="2" type="ORF">ACFO0C_35220</name>
</gene>
<dbReference type="PANTHER" id="PTHR34293">
    <property type="entry name" value="HTH-TYPE TRANSCRIPTIONAL REGULATOR TRMBL2"/>
    <property type="match status" value="1"/>
</dbReference>
<sequence length="334" mass="35548">MTSAGAVVVPSLGRWGLSAHADLTYRALTLSGPGTTATLARHLGVEVTRIRRAVDELSAAGAVRSSVAGRSRTWHAVPADRVLSVLQGRRSPRVYGDRLRQHVAAVSGLHLDRLPAASVCRLPTRAAARHRIAELVAAERCEHLAVNTEDVISADAAATAAPLDRSMLSRGVRLRMLGLAPLDGSASEPAPPGSEHREATSLPLKLMVFDRRAALFPADPADFEAGAILLTDVDAVAQLTALFYRLWGTARDPYQPEVAAILLSAREQSVVSLLSAGHSEAEIAVRLGLSRRTVVYTLRALMDRLGVDNRFQLALVLGAARAVPLPGVHPPQES</sequence>
<comment type="caution">
    <text evidence="2">The sequence shown here is derived from an EMBL/GenBank/DDBJ whole genome shotgun (WGS) entry which is preliminary data.</text>
</comment>
<dbReference type="PROSITE" id="PS50043">
    <property type="entry name" value="HTH_LUXR_2"/>
    <property type="match status" value="1"/>
</dbReference>
<organism evidence="2 3">
    <name type="scientific">Actinoplanes subglobosus</name>
    <dbReference type="NCBI Taxonomy" id="1547892"/>
    <lineage>
        <taxon>Bacteria</taxon>
        <taxon>Bacillati</taxon>
        <taxon>Actinomycetota</taxon>
        <taxon>Actinomycetes</taxon>
        <taxon>Micromonosporales</taxon>
        <taxon>Micromonosporaceae</taxon>
        <taxon>Actinoplanes</taxon>
    </lineage>
</organism>
<reference evidence="3" key="1">
    <citation type="journal article" date="2019" name="Int. J. Syst. Evol. Microbiol.">
        <title>The Global Catalogue of Microorganisms (GCM) 10K type strain sequencing project: providing services to taxonomists for standard genome sequencing and annotation.</title>
        <authorList>
            <consortium name="The Broad Institute Genomics Platform"/>
            <consortium name="The Broad Institute Genome Sequencing Center for Infectious Disease"/>
            <person name="Wu L."/>
            <person name="Ma J."/>
        </authorList>
    </citation>
    <scope>NUCLEOTIDE SEQUENCE [LARGE SCALE GENOMIC DNA]</scope>
    <source>
        <strain evidence="3">TBRC 5832</strain>
    </source>
</reference>
<dbReference type="InterPro" id="IPR000792">
    <property type="entry name" value="Tscrpt_reg_LuxR_C"/>
</dbReference>
<feature type="domain" description="HTH luxR-type" evidence="1">
    <location>
        <begin position="256"/>
        <end position="321"/>
    </location>
</feature>
<proteinExistence type="predicted"/>
<dbReference type="RefSeq" id="WP_378071097.1">
    <property type="nucleotide sequence ID" value="NZ_JBHSBL010000024.1"/>
</dbReference>
<dbReference type="InterPro" id="IPR016032">
    <property type="entry name" value="Sig_transdc_resp-reg_C-effctor"/>
</dbReference>
<accession>A0ABV8J3R4</accession>
<dbReference type="Pfam" id="PF00196">
    <property type="entry name" value="GerE"/>
    <property type="match status" value="1"/>
</dbReference>
<evidence type="ECO:0000259" key="1">
    <source>
        <dbReference type="PROSITE" id="PS50043"/>
    </source>
</evidence>
<dbReference type="SUPFAM" id="SSF46785">
    <property type="entry name" value="Winged helix' DNA-binding domain"/>
    <property type="match status" value="1"/>
</dbReference>